<keyword evidence="2" id="KW-1185">Reference proteome</keyword>
<sequence>MYLLSINCFAIRPQPGQQMRDLLLVQWPAGVEAKPVGKLRIKVRPDVRDGANVRPVVLRQRSVFRSQRFLKHIIGTRSAGRR</sequence>
<dbReference type="EMBL" id="NHRY01000124">
    <property type="protein sequence ID" value="PPQ34240.1"/>
    <property type="molecule type" value="Genomic_DNA"/>
</dbReference>
<protein>
    <submittedName>
        <fullName evidence="1">Uncharacterized protein</fullName>
    </submittedName>
</protein>
<accession>A0A2S6NI12</accession>
<evidence type="ECO:0000313" key="1">
    <source>
        <dbReference type="EMBL" id="PPQ34240.1"/>
    </source>
</evidence>
<reference evidence="1 2" key="1">
    <citation type="journal article" date="2018" name="Arch. Microbiol.">
        <title>New insights into the metabolic potential of the phototrophic purple bacterium Rhodopila globiformis DSM 161(T) from its draft genome sequence and evidence for a vanadium-dependent nitrogenase.</title>
        <authorList>
            <person name="Imhoff J.F."/>
            <person name="Rahn T."/>
            <person name="Kunzel S."/>
            <person name="Neulinger S.C."/>
        </authorList>
    </citation>
    <scope>NUCLEOTIDE SEQUENCE [LARGE SCALE GENOMIC DNA]</scope>
    <source>
        <strain evidence="1 2">DSM 161</strain>
    </source>
</reference>
<dbReference type="RefSeq" id="WP_104519065.1">
    <property type="nucleotide sequence ID" value="NZ_NHRY01000124.1"/>
</dbReference>
<evidence type="ECO:0000313" key="2">
    <source>
        <dbReference type="Proteomes" id="UP000239724"/>
    </source>
</evidence>
<gene>
    <name evidence="1" type="ORF">CCS01_11855</name>
</gene>
<dbReference type="AlphaFoldDB" id="A0A2S6NI12"/>
<organism evidence="1 2">
    <name type="scientific">Rhodopila globiformis</name>
    <name type="common">Rhodopseudomonas globiformis</name>
    <dbReference type="NCBI Taxonomy" id="1071"/>
    <lineage>
        <taxon>Bacteria</taxon>
        <taxon>Pseudomonadati</taxon>
        <taxon>Pseudomonadota</taxon>
        <taxon>Alphaproteobacteria</taxon>
        <taxon>Acetobacterales</taxon>
        <taxon>Acetobacteraceae</taxon>
        <taxon>Rhodopila</taxon>
    </lineage>
</organism>
<comment type="caution">
    <text evidence="1">The sequence shown here is derived from an EMBL/GenBank/DDBJ whole genome shotgun (WGS) entry which is preliminary data.</text>
</comment>
<proteinExistence type="predicted"/>
<dbReference type="Proteomes" id="UP000239724">
    <property type="component" value="Unassembled WGS sequence"/>
</dbReference>
<name>A0A2S6NI12_RHOGL</name>